<keyword evidence="3" id="KW-1185">Reference proteome</keyword>
<evidence type="ECO:0000259" key="1">
    <source>
        <dbReference type="Pfam" id="PF14252"/>
    </source>
</evidence>
<protein>
    <submittedName>
        <fullName evidence="2">DUF4347 domain-containing protein</fullName>
    </submittedName>
</protein>
<proteinExistence type="predicted"/>
<accession>A0A6C0RAZ9</accession>
<sequence length="159" mass="17570">MYKNIIKITFISFLLIFMFSIKGYSQATTDFVFVESTVEDIQTLQQQFANNSQVYFNSNPKPALYVCGQMTDGQTVNHLFIYVPTEPGVLKFGSGDVTSSNLNEHANDLAFLAEHVNGSIIIRSGDVFSGSAGESFKGKLEALTGLSIFMEENPQPFSK</sequence>
<dbReference type="EMBL" id="CP048409">
    <property type="protein sequence ID" value="QIA07257.1"/>
    <property type="molecule type" value="Genomic_DNA"/>
</dbReference>
<dbReference type="Proteomes" id="UP000474630">
    <property type="component" value="Chromosome"/>
</dbReference>
<dbReference type="Pfam" id="PF14252">
    <property type="entry name" value="DUF4347"/>
    <property type="match status" value="1"/>
</dbReference>
<reference evidence="2 3" key="1">
    <citation type="submission" date="2020-02" db="EMBL/GenBank/DDBJ databases">
        <title>Genome sequencing for Draconibacterium sp. strain M1.</title>
        <authorList>
            <person name="Park S.-J."/>
        </authorList>
    </citation>
    <scope>NUCLEOTIDE SEQUENCE [LARGE SCALE GENOMIC DNA]</scope>
    <source>
        <strain evidence="2 3">M1</strain>
    </source>
</reference>
<dbReference type="AlphaFoldDB" id="A0A6C0RAZ9"/>
<organism evidence="2 3">
    <name type="scientific">Draconibacterium halophilum</name>
    <dbReference type="NCBI Taxonomy" id="2706887"/>
    <lineage>
        <taxon>Bacteria</taxon>
        <taxon>Pseudomonadati</taxon>
        <taxon>Bacteroidota</taxon>
        <taxon>Bacteroidia</taxon>
        <taxon>Marinilabiliales</taxon>
        <taxon>Prolixibacteraceae</taxon>
        <taxon>Draconibacterium</taxon>
    </lineage>
</organism>
<gene>
    <name evidence="2" type="ORF">G0Q07_05745</name>
</gene>
<name>A0A6C0RAZ9_9BACT</name>
<dbReference type="KEGG" id="drc:G0Q07_05745"/>
<evidence type="ECO:0000313" key="2">
    <source>
        <dbReference type="EMBL" id="QIA07257.1"/>
    </source>
</evidence>
<feature type="domain" description="DUF4347" evidence="1">
    <location>
        <begin position="32"/>
        <end position="149"/>
    </location>
</feature>
<evidence type="ECO:0000313" key="3">
    <source>
        <dbReference type="Proteomes" id="UP000474630"/>
    </source>
</evidence>
<dbReference type="RefSeq" id="WP_163345184.1">
    <property type="nucleotide sequence ID" value="NZ_CP048409.1"/>
</dbReference>
<dbReference type="InterPro" id="IPR025592">
    <property type="entry name" value="DUF4347"/>
</dbReference>